<feature type="region of interest" description="Disordered" evidence="1">
    <location>
        <begin position="230"/>
        <end position="261"/>
    </location>
</feature>
<gene>
    <name evidence="2" type="ORF">B0680_08715</name>
</gene>
<feature type="compositionally biased region" description="Acidic residues" evidence="1">
    <location>
        <begin position="230"/>
        <end position="257"/>
    </location>
</feature>
<organism evidence="2 3">
    <name type="scientific">Moraxella pluranimalium</name>
    <dbReference type="NCBI Taxonomy" id="470453"/>
    <lineage>
        <taxon>Bacteria</taxon>
        <taxon>Pseudomonadati</taxon>
        <taxon>Pseudomonadota</taxon>
        <taxon>Gammaproteobacteria</taxon>
        <taxon>Moraxellales</taxon>
        <taxon>Moraxellaceae</taxon>
        <taxon>Moraxella</taxon>
    </lineage>
</organism>
<dbReference type="Proteomes" id="UP000189800">
    <property type="component" value="Unassembled WGS sequence"/>
</dbReference>
<accession>A0A1T0CKW3</accession>
<dbReference type="RefSeq" id="WP_078254714.1">
    <property type="nucleotide sequence ID" value="NZ_MUYU01000023.1"/>
</dbReference>
<evidence type="ECO:0000256" key="1">
    <source>
        <dbReference type="SAM" id="MobiDB-lite"/>
    </source>
</evidence>
<name>A0A1T0CKW3_9GAMM</name>
<proteinExistence type="predicted"/>
<dbReference type="AlphaFoldDB" id="A0A1T0CKW3"/>
<comment type="caution">
    <text evidence="2">The sequence shown here is derived from an EMBL/GenBank/DDBJ whole genome shotgun (WGS) entry which is preliminary data.</text>
</comment>
<dbReference type="STRING" id="470453.B0680_08715"/>
<reference evidence="2 3" key="1">
    <citation type="submission" date="2017-02" db="EMBL/GenBank/DDBJ databases">
        <title>Draft genome sequence of Moraxella pluranimalium CCUG 54913T type strain.</title>
        <authorList>
            <person name="Salva-Serra F."/>
            <person name="Engstrom-Jakobsson H."/>
            <person name="Thorell K."/>
            <person name="Jaen-Luchoro D."/>
            <person name="Gonzales-Siles L."/>
            <person name="Karlsson R."/>
            <person name="Yazdan S."/>
            <person name="Boulund F."/>
            <person name="Johnning A."/>
            <person name="Engstrand L."/>
            <person name="Kristiansson E."/>
            <person name="Moore E."/>
        </authorList>
    </citation>
    <scope>NUCLEOTIDE SEQUENCE [LARGE SCALE GENOMIC DNA]</scope>
    <source>
        <strain evidence="2 3">CCUG 54913</strain>
    </source>
</reference>
<sequence>MDRNELLTQFTTAYTGLLNSGITKVLNVNEDEEWFWLTDITVSLRSYLNGNYVPTDGSYNYTGEMLKKVLNLFTQEELLNLGFCVHQHEGRELYLVPFWLFKTIKADFALEAMRVDTASGEMMKLDYSVNEQDVPLAAGTPCMALAIELSPQPSVEAADAVDLIKYFNIPSPDELFKEHVTEVTLEDDSRSIEEIRQEGLKGLTYYRNNVLGIASRLHFQKEFADDLEYWGEPDEEDDYDDYDDYDEDEDNDAEGEWGEQSPRWSHLNETLVFDSEIGMLTEKDLCFLEPSVLKEFGFLERMHPVYQRPIYLIPLWIAPFIYDDMKIYHESSTSNGSLFKYRDDVSFNDTTGYGIFLFSE</sequence>
<evidence type="ECO:0000313" key="3">
    <source>
        <dbReference type="Proteomes" id="UP000189800"/>
    </source>
</evidence>
<protein>
    <submittedName>
        <fullName evidence="2">Uncharacterized protein</fullName>
    </submittedName>
</protein>
<dbReference type="EMBL" id="MUYU01000023">
    <property type="protein sequence ID" value="OOS22977.1"/>
    <property type="molecule type" value="Genomic_DNA"/>
</dbReference>
<keyword evidence="3" id="KW-1185">Reference proteome</keyword>
<evidence type="ECO:0000313" key="2">
    <source>
        <dbReference type="EMBL" id="OOS22977.1"/>
    </source>
</evidence>